<dbReference type="OrthoDB" id="526653at2759"/>
<accession>A0A485KDU3</accession>
<name>A0A485KDU3_9STRA</name>
<gene>
    <name evidence="9" type="primary">Aste57867_5088</name>
    <name evidence="8" type="ORF">As57867_005075</name>
    <name evidence="9" type="ORF">ASTE57867_5088</name>
</gene>
<dbReference type="EMBL" id="CAADRA010001505">
    <property type="protein sequence ID" value="VFT82169.1"/>
    <property type="molecule type" value="Genomic_DNA"/>
</dbReference>
<comment type="subunit">
    <text evidence="6">Component of the Mediator complex.</text>
</comment>
<comment type="function">
    <text evidence="6">Component of the Mediator complex, a coactivator involved in the regulated transcription of nearly all RNA polymerase II-dependent genes. Mediator functions as a bridge to convey information from gene-specific regulatory proteins to the basal RNA polymerase II transcription machinery. Mediator is recruited to promoters by direct interactions with regulatory proteins and serves as a scaffold for the assembly of a functional preinitiation complex with RNA polymerase II and the general transcription factors.</text>
</comment>
<dbReference type="GO" id="GO:0006357">
    <property type="term" value="P:regulation of transcription by RNA polymerase II"/>
    <property type="evidence" value="ECO:0007669"/>
    <property type="project" value="TreeGrafter"/>
</dbReference>
<dbReference type="PANTHER" id="PTHR13381">
    <property type="entry name" value="RNA POLYMERASE II HOLOENZYME COMPONENT SRB7"/>
    <property type="match status" value="1"/>
</dbReference>
<evidence type="ECO:0000313" key="9">
    <source>
        <dbReference type="EMBL" id="VFT82169.1"/>
    </source>
</evidence>
<keyword evidence="10" id="KW-1185">Reference proteome</keyword>
<keyword evidence="4 6" id="KW-0804">Transcription</keyword>
<evidence type="ECO:0000256" key="5">
    <source>
        <dbReference type="ARBA" id="ARBA00023242"/>
    </source>
</evidence>
<protein>
    <recommendedName>
        <fullName evidence="6">Mediator of RNA polymerase II transcription subunit 21</fullName>
    </recommendedName>
</protein>
<keyword evidence="5 6" id="KW-0539">Nucleus</keyword>
<reference evidence="8" key="2">
    <citation type="submission" date="2019-06" db="EMBL/GenBank/DDBJ databases">
        <title>Genomics analysis of Aphanomyces spp. identifies a new class of oomycete effector associated with host adaptation.</title>
        <authorList>
            <person name="Gaulin E."/>
        </authorList>
    </citation>
    <scope>NUCLEOTIDE SEQUENCE</scope>
    <source>
        <strain evidence="8">CBS 578.67</strain>
    </source>
</reference>
<dbReference type="PANTHER" id="PTHR13381:SF0">
    <property type="entry name" value="MEDIATOR OF RNA POLYMERASE II TRANSCRIPTION SUBUNIT 21"/>
    <property type="match status" value="1"/>
</dbReference>
<feature type="region of interest" description="Disordered" evidence="7">
    <location>
        <begin position="127"/>
        <end position="146"/>
    </location>
</feature>
<dbReference type="GO" id="GO:0003712">
    <property type="term" value="F:transcription coregulator activity"/>
    <property type="evidence" value="ECO:0007669"/>
    <property type="project" value="TreeGrafter"/>
</dbReference>
<evidence type="ECO:0000256" key="6">
    <source>
        <dbReference type="RuleBase" id="RU366036"/>
    </source>
</evidence>
<dbReference type="Gene3D" id="6.10.280.10">
    <property type="entry name" value="Mediator complex, subunit Med21"/>
    <property type="match status" value="1"/>
</dbReference>
<dbReference type="Proteomes" id="UP000332933">
    <property type="component" value="Unassembled WGS sequence"/>
</dbReference>
<dbReference type="AlphaFoldDB" id="A0A485KDU3"/>
<evidence type="ECO:0000256" key="7">
    <source>
        <dbReference type="SAM" id="MobiDB-lite"/>
    </source>
</evidence>
<keyword evidence="3 6" id="KW-0010">Activator</keyword>
<evidence type="ECO:0000256" key="4">
    <source>
        <dbReference type="ARBA" id="ARBA00023163"/>
    </source>
</evidence>
<reference evidence="9 10" key="1">
    <citation type="submission" date="2019-03" db="EMBL/GenBank/DDBJ databases">
        <authorList>
            <person name="Gaulin E."/>
            <person name="Dumas B."/>
        </authorList>
    </citation>
    <scope>NUCLEOTIDE SEQUENCE [LARGE SCALE GENOMIC DNA]</scope>
    <source>
        <strain evidence="9">CBS 568.67</strain>
    </source>
</reference>
<dbReference type="GO" id="GO:0016592">
    <property type="term" value="C:mediator complex"/>
    <property type="evidence" value="ECO:0007669"/>
    <property type="project" value="UniProtKB-UniRule"/>
</dbReference>
<keyword evidence="2 6" id="KW-0805">Transcription regulation</keyword>
<comment type="similarity">
    <text evidence="6">Belongs to the Mediator complex subunit 21 family.</text>
</comment>
<dbReference type="InterPro" id="IPR021384">
    <property type="entry name" value="Mediator_Med21"/>
</dbReference>
<feature type="compositionally biased region" description="Polar residues" evidence="7">
    <location>
        <begin position="135"/>
        <end position="146"/>
    </location>
</feature>
<dbReference type="InterPro" id="IPR037212">
    <property type="entry name" value="Med7/Med21-like"/>
</dbReference>
<dbReference type="SUPFAM" id="SSF140718">
    <property type="entry name" value="Mediator hinge subcomplex-like"/>
    <property type="match status" value="1"/>
</dbReference>
<evidence type="ECO:0000256" key="3">
    <source>
        <dbReference type="ARBA" id="ARBA00023159"/>
    </source>
</evidence>
<organism evidence="9 10">
    <name type="scientific">Aphanomyces stellatus</name>
    <dbReference type="NCBI Taxonomy" id="120398"/>
    <lineage>
        <taxon>Eukaryota</taxon>
        <taxon>Sar</taxon>
        <taxon>Stramenopiles</taxon>
        <taxon>Oomycota</taxon>
        <taxon>Saprolegniomycetes</taxon>
        <taxon>Saprolegniales</taxon>
        <taxon>Verrucalvaceae</taxon>
        <taxon>Aphanomyces</taxon>
    </lineage>
</organism>
<evidence type="ECO:0000256" key="1">
    <source>
        <dbReference type="ARBA" id="ARBA00004123"/>
    </source>
</evidence>
<dbReference type="EMBL" id="VJMH01001504">
    <property type="protein sequence ID" value="KAF0711830.1"/>
    <property type="molecule type" value="Genomic_DNA"/>
</dbReference>
<evidence type="ECO:0000256" key="2">
    <source>
        <dbReference type="ARBA" id="ARBA00023015"/>
    </source>
</evidence>
<comment type="subcellular location">
    <subcellularLocation>
        <location evidence="1 6">Nucleus</location>
    </subcellularLocation>
</comment>
<proteinExistence type="inferred from homology"/>
<evidence type="ECO:0000313" key="8">
    <source>
        <dbReference type="EMBL" id="KAF0711830.1"/>
    </source>
</evidence>
<sequence>MDKVTELQQCVDQMALDMFNALRLLPSLSAKDEKNADEVAEQMDRIKGLAKDLLLSAKATQDVIETLPGLEKSEADQLEEMRQLQLASDEEARNLLEAEAEALQWSKRAQESLRVICETRLKRSASAAARLPPSVATTTLPSTADA</sequence>
<evidence type="ECO:0000313" key="10">
    <source>
        <dbReference type="Proteomes" id="UP000332933"/>
    </source>
</evidence>